<dbReference type="SUPFAM" id="SSF54695">
    <property type="entry name" value="POZ domain"/>
    <property type="match status" value="1"/>
</dbReference>
<dbReference type="Gene3D" id="3.30.710.10">
    <property type="entry name" value="Potassium Channel Kv1.1, Chain A"/>
    <property type="match status" value="1"/>
</dbReference>
<evidence type="ECO:0000313" key="4">
    <source>
        <dbReference type="Proteomes" id="UP000827092"/>
    </source>
</evidence>
<dbReference type="InterPro" id="IPR011333">
    <property type="entry name" value="SKP1/BTB/POZ_sf"/>
</dbReference>
<comment type="caution">
    <text evidence="3">The sequence shown here is derived from an EMBL/GenBank/DDBJ whole genome shotgun (WGS) entry which is preliminary data.</text>
</comment>
<feature type="compositionally biased region" description="Low complexity" evidence="1">
    <location>
        <begin position="101"/>
        <end position="112"/>
    </location>
</feature>
<dbReference type="Proteomes" id="UP000827092">
    <property type="component" value="Unassembled WGS sequence"/>
</dbReference>
<feature type="region of interest" description="Disordered" evidence="1">
    <location>
        <begin position="66"/>
        <end position="121"/>
    </location>
</feature>
<keyword evidence="4" id="KW-1185">Reference proteome</keyword>
<organism evidence="3 4">
    <name type="scientific">Oedothorax gibbosus</name>
    <dbReference type="NCBI Taxonomy" id="931172"/>
    <lineage>
        <taxon>Eukaryota</taxon>
        <taxon>Metazoa</taxon>
        <taxon>Ecdysozoa</taxon>
        <taxon>Arthropoda</taxon>
        <taxon>Chelicerata</taxon>
        <taxon>Arachnida</taxon>
        <taxon>Araneae</taxon>
        <taxon>Araneomorphae</taxon>
        <taxon>Entelegynae</taxon>
        <taxon>Araneoidea</taxon>
        <taxon>Linyphiidae</taxon>
        <taxon>Erigoninae</taxon>
        <taxon>Oedothorax</taxon>
    </lineage>
</organism>
<protein>
    <recommendedName>
        <fullName evidence="2">BTB domain-containing protein</fullName>
    </recommendedName>
</protein>
<sequence length="444" mass="51441">MASIFRRFRNFFGSLRSCINSTEGDQDSNEHKYQDAAYYWKDGPKENVKLVSFRMLSDSKEDLQADMNDEEEIKSEFQISSESNENEEALSEKMESNQQISSMSSQATVSSSDEALPTKDSLSETTKADLPFPMITNFPDVVVQVGKDHKFPTTKKVLCDYSDYFYQRLASNKEILCVLQVDEKFVNPEAFKTILRFLCFKQPFSCQNLTTEVIRTATYLRMPLIICKIEMILYHRIGSVENALAKLALISEMREQLENCPPVANDAFNETQVTVKGQRGNLKDKHLIVLSNVERIQKNKKWFLKASIEGDRERSIFEKTAMRPHILVEEGESLTFWAFNVFEHNYKKAVHVGLEDYRKSLEDSLRACTEYLANRIEEVALRSDCLNKALIDLIDEAMRKLDEPVENLQRTLLQRAMKEERLMRWELLVSECKIFNPELKSTKE</sequence>
<gene>
    <name evidence="3" type="ORF">JTE90_000684</name>
</gene>
<dbReference type="EMBL" id="JAFNEN010001827">
    <property type="protein sequence ID" value="KAG8173376.1"/>
    <property type="molecule type" value="Genomic_DNA"/>
</dbReference>
<dbReference type="AlphaFoldDB" id="A0AAV6TNT7"/>
<accession>A0AAV6TNT7</accession>
<proteinExistence type="predicted"/>
<dbReference type="InterPro" id="IPR000210">
    <property type="entry name" value="BTB/POZ_dom"/>
</dbReference>
<feature type="domain" description="BTB" evidence="2">
    <location>
        <begin position="139"/>
        <end position="198"/>
    </location>
</feature>
<dbReference type="Pfam" id="PF00651">
    <property type="entry name" value="BTB"/>
    <property type="match status" value="1"/>
</dbReference>
<dbReference type="SMART" id="SM00225">
    <property type="entry name" value="BTB"/>
    <property type="match status" value="1"/>
</dbReference>
<reference evidence="3 4" key="1">
    <citation type="journal article" date="2022" name="Nat. Ecol. Evol.">
        <title>A masculinizing supergene underlies an exaggerated male reproductive morph in a spider.</title>
        <authorList>
            <person name="Hendrickx F."/>
            <person name="De Corte Z."/>
            <person name="Sonet G."/>
            <person name="Van Belleghem S.M."/>
            <person name="Kostlbacher S."/>
            <person name="Vangestel C."/>
        </authorList>
    </citation>
    <scope>NUCLEOTIDE SEQUENCE [LARGE SCALE GENOMIC DNA]</scope>
    <source>
        <strain evidence="3">W744_W776</strain>
    </source>
</reference>
<dbReference type="CDD" id="cd18186">
    <property type="entry name" value="BTB_POZ_ZBTB_KLHL-like"/>
    <property type="match status" value="1"/>
</dbReference>
<evidence type="ECO:0000259" key="2">
    <source>
        <dbReference type="PROSITE" id="PS50097"/>
    </source>
</evidence>
<evidence type="ECO:0000256" key="1">
    <source>
        <dbReference type="SAM" id="MobiDB-lite"/>
    </source>
</evidence>
<evidence type="ECO:0000313" key="3">
    <source>
        <dbReference type="EMBL" id="KAG8173376.1"/>
    </source>
</evidence>
<name>A0AAV6TNT7_9ARAC</name>
<dbReference type="PROSITE" id="PS50097">
    <property type="entry name" value="BTB"/>
    <property type="match status" value="1"/>
</dbReference>